<dbReference type="InterPro" id="IPR011009">
    <property type="entry name" value="Kinase-like_dom_sf"/>
</dbReference>
<dbReference type="GO" id="GO:0016301">
    <property type="term" value="F:kinase activity"/>
    <property type="evidence" value="ECO:0007669"/>
    <property type="project" value="UniProtKB-UniRule"/>
</dbReference>
<dbReference type="PANTHER" id="PTHR12149:SF8">
    <property type="entry name" value="PROTEIN-RIBULOSAMINE 3-KINASE"/>
    <property type="match status" value="1"/>
</dbReference>
<keyword evidence="5" id="KW-1185">Reference proteome</keyword>
<sequence>MAPEAVDPAILESLGLEDSVSTLSRFGSSAFATSYRLDTEINGEPMVYFVKSASGPEAEVMFQGEHESLNSIARIVPNFCPRSLAYGRLRHYPGFFIATDFLHPSSDTPSTGATLAVKLATLHTTPAPIPYGARAPMYGFHVTTCCGCTEQENTWKSTWSEFFAECRLRAIMRNIQRSHGNEEELMYGVEAVAETVVPRLLGEQTLQGIYPVVVHGDLWSGNYSQGILHGREEEVVYDAACVYGHSEYDLGIMKMFGGFGMDFWQEYQQLVPPHEPQEEFNDRLQLYELYHYLNHYAMYGGGYKSSAFNILRDLLNKYAPP</sequence>
<reference evidence="4 5" key="1">
    <citation type="journal article" date="2013" name="Fungal Biol.">
        <title>Analysis of microsatellite markers in the genome of the plant pathogen Ceratocystis fimbriata.</title>
        <authorList>
            <person name="Simpson M.C."/>
            <person name="Wilken P.M."/>
            <person name="Coetzee M.P."/>
            <person name="Wingfield M.J."/>
            <person name="Wingfield B.D."/>
        </authorList>
    </citation>
    <scope>NUCLEOTIDE SEQUENCE [LARGE SCALE GENOMIC DNA]</scope>
    <source>
        <strain evidence="4 5">CBS 114723</strain>
    </source>
</reference>
<dbReference type="Gene3D" id="3.90.1200.10">
    <property type="match status" value="1"/>
</dbReference>
<dbReference type="SUPFAM" id="SSF56112">
    <property type="entry name" value="Protein kinase-like (PK-like)"/>
    <property type="match status" value="1"/>
</dbReference>
<dbReference type="EC" id="2.7.1.172" evidence="1"/>
<comment type="similarity">
    <text evidence="3">Belongs to the fructosamine kinase family.</text>
</comment>
<keyword evidence="3 4" id="KW-0418">Kinase</keyword>
<dbReference type="GO" id="GO:0102193">
    <property type="term" value="F:protein-ribulosamine 3-kinase activity"/>
    <property type="evidence" value="ECO:0007669"/>
    <property type="project" value="UniProtKB-EC"/>
</dbReference>
<dbReference type="FunFam" id="3.90.1200.10:FF:000018">
    <property type="entry name" value="Fructosamine-3-kinase, putative"/>
    <property type="match status" value="1"/>
</dbReference>
<dbReference type="Pfam" id="PF03881">
    <property type="entry name" value="Fructosamin_kin"/>
    <property type="match status" value="1"/>
</dbReference>
<proteinExistence type="inferred from homology"/>
<evidence type="ECO:0000256" key="2">
    <source>
        <dbReference type="ARBA" id="ARBA00048655"/>
    </source>
</evidence>
<evidence type="ECO:0000313" key="5">
    <source>
        <dbReference type="Proteomes" id="UP000222788"/>
    </source>
</evidence>
<comment type="catalytic activity">
    <reaction evidence="2">
        <text>N(6)-D-ribulosyl-L-lysyl-[protein] + ATP = N(6)-(3-O-phospho-D-ribulosyl)-L-lysyl-[protein] + ADP + H(+)</text>
        <dbReference type="Rhea" id="RHEA:48432"/>
        <dbReference type="Rhea" id="RHEA-COMP:12103"/>
        <dbReference type="Rhea" id="RHEA-COMP:12104"/>
        <dbReference type="ChEBI" id="CHEBI:15378"/>
        <dbReference type="ChEBI" id="CHEBI:30616"/>
        <dbReference type="ChEBI" id="CHEBI:90418"/>
        <dbReference type="ChEBI" id="CHEBI:90420"/>
        <dbReference type="ChEBI" id="CHEBI:456216"/>
        <dbReference type="EC" id="2.7.1.172"/>
    </reaction>
    <physiologicalReaction direction="left-to-right" evidence="2">
        <dbReference type="Rhea" id="RHEA:48433"/>
    </physiologicalReaction>
</comment>
<keyword evidence="3" id="KW-0808">Transferase</keyword>
<dbReference type="PIRSF" id="PIRSF006221">
    <property type="entry name" value="Ketosamine-3-kinase"/>
    <property type="match status" value="1"/>
</dbReference>
<dbReference type="InterPro" id="IPR016477">
    <property type="entry name" value="Fructo-/Ketosamine-3-kinase"/>
</dbReference>
<accession>A0A2C5X666</accession>
<dbReference type="OrthoDB" id="5772781at2759"/>
<organism evidence="4 5">
    <name type="scientific">Ceratocystis fimbriata CBS 114723</name>
    <dbReference type="NCBI Taxonomy" id="1035309"/>
    <lineage>
        <taxon>Eukaryota</taxon>
        <taxon>Fungi</taxon>
        <taxon>Dikarya</taxon>
        <taxon>Ascomycota</taxon>
        <taxon>Pezizomycotina</taxon>
        <taxon>Sordariomycetes</taxon>
        <taxon>Hypocreomycetidae</taxon>
        <taxon>Microascales</taxon>
        <taxon>Ceratocystidaceae</taxon>
        <taxon>Ceratocystis</taxon>
    </lineage>
</organism>
<reference evidence="4 5" key="2">
    <citation type="journal article" date="2013" name="IMA Fungus">
        <title>IMA Genome-F 1: Ceratocystis fimbriata: Draft nuclear genome sequence for the plant pathogen, Ceratocystis fimbriata.</title>
        <authorList>
            <person name="Wilken P.M."/>
            <person name="Steenkamp E.T."/>
            <person name="Wingfield M.J."/>
            <person name="de Beer Z.W."/>
            <person name="Wingfield B.D."/>
        </authorList>
    </citation>
    <scope>NUCLEOTIDE SEQUENCE [LARGE SCALE GENOMIC DNA]</scope>
    <source>
        <strain evidence="4 5">CBS 114723</strain>
    </source>
</reference>
<evidence type="ECO:0000256" key="3">
    <source>
        <dbReference type="PIRNR" id="PIRNR006221"/>
    </source>
</evidence>
<dbReference type="EMBL" id="APWK03000014">
    <property type="protein sequence ID" value="PHH55208.1"/>
    <property type="molecule type" value="Genomic_DNA"/>
</dbReference>
<dbReference type="Proteomes" id="UP000222788">
    <property type="component" value="Unassembled WGS sequence"/>
</dbReference>
<evidence type="ECO:0000313" key="4">
    <source>
        <dbReference type="EMBL" id="PHH55208.1"/>
    </source>
</evidence>
<evidence type="ECO:0000256" key="1">
    <source>
        <dbReference type="ARBA" id="ARBA00011961"/>
    </source>
</evidence>
<name>A0A2C5X666_9PEZI</name>
<dbReference type="AlphaFoldDB" id="A0A2C5X666"/>
<protein>
    <recommendedName>
        <fullName evidence="1">protein-ribulosamine 3-kinase</fullName>
        <ecNumber evidence="1">2.7.1.172</ecNumber>
    </recommendedName>
</protein>
<gene>
    <name evidence="4" type="primary">FN3KRP</name>
    <name evidence="4" type="ORF">CFIMG_000110RA</name>
</gene>
<dbReference type="PANTHER" id="PTHR12149">
    <property type="entry name" value="FRUCTOSAMINE 3 KINASE-RELATED PROTEIN"/>
    <property type="match status" value="1"/>
</dbReference>
<comment type="caution">
    <text evidence="4">The sequence shown here is derived from an EMBL/GenBank/DDBJ whole genome shotgun (WGS) entry which is preliminary data.</text>
</comment>